<name>A0AAN0WE17_HEYCO</name>
<evidence type="ECO:0000313" key="4">
    <source>
        <dbReference type="Proteomes" id="UP000032024"/>
    </source>
</evidence>
<dbReference type="AlphaFoldDB" id="A0AAN0WE17"/>
<evidence type="ECO:0000259" key="2">
    <source>
        <dbReference type="Pfam" id="PF18994"/>
    </source>
</evidence>
<dbReference type="Gene3D" id="6.20.110.10">
    <property type="match status" value="1"/>
</dbReference>
<dbReference type="RefSeq" id="WP_052042118.1">
    <property type="nucleotide sequence ID" value="NZ_CP010525.1"/>
</dbReference>
<sequence>MDAFVRSLTTGQEEMILDAEITRKNTVNGEKTLDVTARLTERGQDAFALLMNENYVIYGDDEYVIKNLTQSTKGRRTVKTFTAEHRFYEDLIANYIYDTLTGTYSLKQLCDFALKGTGYSVEIDSTGLDKSVEVENFGDNNSSALFQDAIEKFACEYEINGKVFKIAKELSRHTDNQFRYRMNVQDPQMQIDTTNLCTYIRGFGKQNDNGSYVTTAEYTSPLAATYGIRHATPIRDDRFTQHDSLLAYIKSQLTDSIPITITLTALQLASLGVQDVRKGDYCFVTIEPFGIDLELRITEVDDYNNPNKSPAYTFGTRQKKAEDVLAKLTKTASSFAGVEKKASEALTMAGAVNATAVRIGTVEGEVND</sequence>
<dbReference type="Pfam" id="PF06605">
    <property type="entry name" value="Prophage_tail"/>
    <property type="match status" value="1"/>
</dbReference>
<organism evidence="3 4">
    <name type="scientific">Heyndrickxia coagulans</name>
    <name type="common">Weizmannia coagulans</name>
    <dbReference type="NCBI Taxonomy" id="1398"/>
    <lineage>
        <taxon>Bacteria</taxon>
        <taxon>Bacillati</taxon>
        <taxon>Bacillota</taxon>
        <taxon>Bacilli</taxon>
        <taxon>Bacillales</taxon>
        <taxon>Bacillaceae</taxon>
        <taxon>Heyndrickxia</taxon>
    </lineage>
</organism>
<dbReference type="InterPro" id="IPR044051">
    <property type="entry name" value="Prophage_tail_N"/>
</dbReference>
<dbReference type="InterPro" id="IPR007119">
    <property type="entry name" value="Phage_tail_spike_N"/>
</dbReference>
<dbReference type="NCBIfam" id="TIGR01665">
    <property type="entry name" value="put_anti_recept"/>
    <property type="match status" value="1"/>
</dbReference>
<dbReference type="Pfam" id="PF18994">
    <property type="entry name" value="Prophage_tailD1"/>
    <property type="match status" value="1"/>
</dbReference>
<feature type="domain" description="Tail spike" evidence="1">
    <location>
        <begin position="87"/>
        <end position="327"/>
    </location>
</feature>
<reference evidence="4" key="1">
    <citation type="submission" date="2015-01" db="EMBL/GenBank/DDBJ databases">
        <title>Comparative genome analysis of Bacillus coagulans HM-08, Clostridium butyricum HM-68, Bacillus subtilis HM-66 and Bacillus paralicheniformis BL-09.</title>
        <authorList>
            <person name="Zhang H."/>
        </authorList>
    </citation>
    <scope>NUCLEOTIDE SEQUENCE [LARGE SCALE GENOMIC DNA]</scope>
    <source>
        <strain evidence="4">HM-08</strain>
    </source>
</reference>
<dbReference type="Gene3D" id="3.55.50.40">
    <property type="match status" value="1"/>
</dbReference>
<proteinExistence type="predicted"/>
<protein>
    <submittedName>
        <fullName evidence="3">Uncharacterized protein</fullName>
    </submittedName>
</protein>
<dbReference type="Proteomes" id="UP000032024">
    <property type="component" value="Chromosome"/>
</dbReference>
<accession>A0AAN0WE17</accession>
<dbReference type="EMBL" id="CP010525">
    <property type="protein sequence ID" value="AJO24778.1"/>
    <property type="molecule type" value="Genomic_DNA"/>
</dbReference>
<evidence type="ECO:0000259" key="1">
    <source>
        <dbReference type="Pfam" id="PF06605"/>
    </source>
</evidence>
<keyword evidence="4" id="KW-1185">Reference proteome</keyword>
<evidence type="ECO:0000313" key="3">
    <source>
        <dbReference type="EMBL" id="AJO24778.1"/>
    </source>
</evidence>
<dbReference type="InterPro" id="IPR010572">
    <property type="entry name" value="Tail_dom"/>
</dbReference>
<gene>
    <name evidence="3" type="ORF">SB48_HM08orf06307</name>
</gene>
<feature type="domain" description="Prophage endopeptidase tail N-terminal" evidence="2">
    <location>
        <begin position="12"/>
        <end position="85"/>
    </location>
</feature>